<dbReference type="RefSeq" id="WP_053402844.1">
    <property type="nucleotide sequence ID" value="NZ_CP061868.1"/>
</dbReference>
<name>A0A0M0KW48_9BACI</name>
<dbReference type="InterPro" id="IPR011652">
    <property type="entry name" value="MORN_2"/>
</dbReference>
<organism evidence="1 2">
    <name type="scientific">Priestia koreensis</name>
    <dbReference type="NCBI Taxonomy" id="284581"/>
    <lineage>
        <taxon>Bacteria</taxon>
        <taxon>Bacillati</taxon>
        <taxon>Bacillota</taxon>
        <taxon>Bacilli</taxon>
        <taxon>Bacillales</taxon>
        <taxon>Bacillaceae</taxon>
        <taxon>Priestia</taxon>
    </lineage>
</organism>
<keyword evidence="2" id="KW-1185">Reference proteome</keyword>
<dbReference type="Proteomes" id="UP000037558">
    <property type="component" value="Unassembled WGS sequence"/>
</dbReference>
<comment type="caution">
    <text evidence="1">The sequence shown here is derived from an EMBL/GenBank/DDBJ whole genome shotgun (WGS) entry which is preliminary data.</text>
</comment>
<proteinExistence type="predicted"/>
<dbReference type="STRING" id="284581.AMD01_18105"/>
<dbReference type="PATRIC" id="fig|284581.3.peg.3134"/>
<dbReference type="AlphaFoldDB" id="A0A0M0KW48"/>
<dbReference type="Gene3D" id="3.90.930.1">
    <property type="match status" value="1"/>
</dbReference>
<gene>
    <name evidence="1" type="ORF">AMD01_18105</name>
</gene>
<evidence type="ECO:0000313" key="1">
    <source>
        <dbReference type="EMBL" id="KOO43036.1"/>
    </source>
</evidence>
<dbReference type="Pfam" id="PF07661">
    <property type="entry name" value="MORN_2"/>
    <property type="match status" value="3"/>
</dbReference>
<reference evidence="2" key="1">
    <citation type="submission" date="2015-08" db="EMBL/GenBank/DDBJ databases">
        <title>Fjat-14210 dsm16467.</title>
        <authorList>
            <person name="Liu B."/>
            <person name="Wang J."/>
            <person name="Zhu Y."/>
            <person name="Liu G."/>
            <person name="Chen Q."/>
            <person name="Chen Z."/>
            <person name="Lan J."/>
            <person name="Che J."/>
            <person name="Ge C."/>
            <person name="Shi H."/>
            <person name="Pan Z."/>
            <person name="Liu X."/>
        </authorList>
    </citation>
    <scope>NUCLEOTIDE SEQUENCE [LARGE SCALE GENOMIC DNA]</scope>
    <source>
        <strain evidence="2">DSM 16467</strain>
    </source>
</reference>
<evidence type="ECO:0000313" key="2">
    <source>
        <dbReference type="Proteomes" id="UP000037558"/>
    </source>
</evidence>
<protein>
    <submittedName>
        <fullName evidence="1">Uncharacterized protein</fullName>
    </submittedName>
</protein>
<dbReference type="OrthoDB" id="517576at2"/>
<dbReference type="EMBL" id="LILC01000023">
    <property type="protein sequence ID" value="KOO43036.1"/>
    <property type="molecule type" value="Genomic_DNA"/>
</dbReference>
<accession>A0A0M0KW48</accession>
<dbReference type="SUPFAM" id="SSF82185">
    <property type="entry name" value="Histone H3 K4-specific methyltransferase SET7/9 N-terminal domain"/>
    <property type="match status" value="1"/>
</dbReference>
<sequence length="153" mass="17686">MESQIDISSKEYVIEHGTDFDGNLWFTSYSDEVLDNPEDENGKPFTGLAYELYDNGNLIYYANYIKGFIEGELIEFYKNGNLKSVKNLIHGQSNGAEKIWYESGELKFEGKYKFGIALYYTEWDEEGRITKQKISPTETDLKLIKSVSKNEEL</sequence>